<evidence type="ECO:0000313" key="2">
    <source>
        <dbReference type="Proteomes" id="UP000799772"/>
    </source>
</evidence>
<dbReference type="SUPFAM" id="SSF52266">
    <property type="entry name" value="SGNH hydrolase"/>
    <property type="match status" value="1"/>
</dbReference>
<keyword evidence="1" id="KW-0378">Hydrolase</keyword>
<comment type="caution">
    <text evidence="1">The sequence shown here is derived from an EMBL/GenBank/DDBJ whole genome shotgun (WGS) entry which is preliminary data.</text>
</comment>
<dbReference type="AlphaFoldDB" id="A0A9P4IMI4"/>
<reference evidence="1" key="1">
    <citation type="journal article" date="2020" name="Stud. Mycol.">
        <title>101 Dothideomycetes genomes: a test case for predicting lifestyles and emergence of pathogens.</title>
        <authorList>
            <person name="Haridas S."/>
            <person name="Albert R."/>
            <person name="Binder M."/>
            <person name="Bloem J."/>
            <person name="Labutti K."/>
            <person name="Salamov A."/>
            <person name="Andreopoulos B."/>
            <person name="Baker S."/>
            <person name="Barry K."/>
            <person name="Bills G."/>
            <person name="Bluhm B."/>
            <person name="Cannon C."/>
            <person name="Castanera R."/>
            <person name="Culley D."/>
            <person name="Daum C."/>
            <person name="Ezra D."/>
            <person name="Gonzalez J."/>
            <person name="Henrissat B."/>
            <person name="Kuo A."/>
            <person name="Liang C."/>
            <person name="Lipzen A."/>
            <person name="Lutzoni F."/>
            <person name="Magnuson J."/>
            <person name="Mondo S."/>
            <person name="Nolan M."/>
            <person name="Ohm R."/>
            <person name="Pangilinan J."/>
            <person name="Park H.-J."/>
            <person name="Ramirez L."/>
            <person name="Alfaro M."/>
            <person name="Sun H."/>
            <person name="Tritt A."/>
            <person name="Yoshinaga Y."/>
            <person name="Zwiers L.-H."/>
            <person name="Turgeon B."/>
            <person name="Goodwin S."/>
            <person name="Spatafora J."/>
            <person name="Crous P."/>
            <person name="Grigoriev I."/>
        </authorList>
    </citation>
    <scope>NUCLEOTIDE SEQUENCE</scope>
    <source>
        <strain evidence="1">CBS 133067</strain>
    </source>
</reference>
<gene>
    <name evidence="1" type="ORF">NA57DRAFT_32067</name>
</gene>
<keyword evidence="2" id="KW-1185">Reference proteome</keyword>
<dbReference type="InterPro" id="IPR001087">
    <property type="entry name" value="GDSL"/>
</dbReference>
<dbReference type="InterPro" id="IPR053140">
    <property type="entry name" value="GDSL_Rv0518-like"/>
</dbReference>
<sequence length="402" mass="43821">MPQLTEAANLPLPPFNGTFGVFNDTTIRQTVRLSVGGDILRIRLSNAFGATDLPITAMTIAHPIPAVNQSIGIPEIEPSSVQYVTFSGSRNFTIPDQSLIVSDPIHFPVKDLSTISLSIYLADGQALFNISSHPGSRVSSWLTFGNHVADRNITVTNVTTQEIFHWYYISAVEVWAPPPTSAFAVVGDSITDGRSSDNNGNNRWTDIVAERMLANPSTKDISMLNQAAGGNRILYDGNGPNALSRIERDVIAQSGVKYAMIFEGVNDIGTAATTVEAQNAVADRVIAAYKQIVTRVHTFGIPMFAATITPFGCPNTTIQPYSDPTREMARQKVNKFIRESGIFDAVIDFDAWIRNPANHTENNPKLNSGDCLHPNVAGYKLLGDNFPLEIFDKFKDGVNTFS</sequence>
<proteinExistence type="predicted"/>
<name>A0A9P4IMI4_9PEZI</name>
<dbReference type="PANTHER" id="PTHR43784:SF3">
    <property type="entry name" value="GDSL FAMILY LIPASE"/>
    <property type="match status" value="1"/>
</dbReference>
<dbReference type="GO" id="GO:0016788">
    <property type="term" value="F:hydrolase activity, acting on ester bonds"/>
    <property type="evidence" value="ECO:0007669"/>
    <property type="project" value="InterPro"/>
</dbReference>
<protein>
    <submittedName>
        <fullName evidence="1">SGNH hydrolase</fullName>
    </submittedName>
</protein>
<dbReference type="OrthoDB" id="10071171at2759"/>
<evidence type="ECO:0000313" key="1">
    <source>
        <dbReference type="EMBL" id="KAF2102678.1"/>
    </source>
</evidence>
<accession>A0A9P4IMI4</accession>
<dbReference type="Pfam" id="PF00657">
    <property type="entry name" value="Lipase_GDSL"/>
    <property type="match status" value="1"/>
</dbReference>
<organism evidence="1 2">
    <name type="scientific">Rhizodiscina lignyota</name>
    <dbReference type="NCBI Taxonomy" id="1504668"/>
    <lineage>
        <taxon>Eukaryota</taxon>
        <taxon>Fungi</taxon>
        <taxon>Dikarya</taxon>
        <taxon>Ascomycota</taxon>
        <taxon>Pezizomycotina</taxon>
        <taxon>Dothideomycetes</taxon>
        <taxon>Pleosporomycetidae</taxon>
        <taxon>Aulographales</taxon>
        <taxon>Rhizodiscinaceae</taxon>
        <taxon>Rhizodiscina</taxon>
    </lineage>
</organism>
<dbReference type="EMBL" id="ML978122">
    <property type="protein sequence ID" value="KAF2102678.1"/>
    <property type="molecule type" value="Genomic_DNA"/>
</dbReference>
<dbReference type="CDD" id="cd01830">
    <property type="entry name" value="XynE_like"/>
    <property type="match status" value="1"/>
</dbReference>
<dbReference type="Proteomes" id="UP000799772">
    <property type="component" value="Unassembled WGS sequence"/>
</dbReference>
<dbReference type="Gene3D" id="3.40.50.1110">
    <property type="entry name" value="SGNH hydrolase"/>
    <property type="match status" value="1"/>
</dbReference>
<dbReference type="InterPro" id="IPR036514">
    <property type="entry name" value="SGNH_hydro_sf"/>
</dbReference>
<dbReference type="PANTHER" id="PTHR43784">
    <property type="entry name" value="GDSL-LIKE LIPASE/ACYLHYDROLASE, PUTATIVE (AFU_ORTHOLOGUE AFUA_2G00820)-RELATED"/>
    <property type="match status" value="1"/>
</dbReference>